<protein>
    <submittedName>
        <fullName evidence="2">Class D sortase</fullName>
    </submittedName>
</protein>
<dbReference type="InterPro" id="IPR041999">
    <property type="entry name" value="Sortase_D_1"/>
</dbReference>
<dbReference type="InterPro" id="IPR053525">
    <property type="entry name" value="Sortase_D"/>
</dbReference>
<organism evidence="2 3">
    <name type="scientific">Metabacillus fastidiosus</name>
    <dbReference type="NCBI Taxonomy" id="1458"/>
    <lineage>
        <taxon>Bacteria</taxon>
        <taxon>Bacillati</taxon>
        <taxon>Bacillota</taxon>
        <taxon>Bacilli</taxon>
        <taxon>Bacillales</taxon>
        <taxon>Bacillaceae</taxon>
        <taxon>Metabacillus</taxon>
    </lineage>
</organism>
<dbReference type="InterPro" id="IPR023365">
    <property type="entry name" value="Sortase_dom-sf"/>
</dbReference>
<dbReference type="Gene3D" id="2.40.260.10">
    <property type="entry name" value="Sortase"/>
    <property type="match status" value="1"/>
</dbReference>
<sequence>MARSLGIVAVFLIIGGISYSAWHMYSWWDGKQSVQTIGQMEENSVVSAKSLSSEDIFSESTYKPTIEDYSTLEINYETGQKVAKLEIPALNQVFDIFWNTDDSTLKKGVGMYVSEWTTTPNETGGHTVVSGHRDTVFTELGDLKNDDEIYIHYENKTYKYSIQKIWITHAEDRTVIVKKDIPTLTLTTCYPFDYIGSAPDRYIIQGELVSEK</sequence>
<reference evidence="2 3" key="1">
    <citation type="submission" date="2023-03" db="EMBL/GenBank/DDBJ databases">
        <title>Bacillus Genome Sequencing.</title>
        <authorList>
            <person name="Dunlap C."/>
        </authorList>
    </citation>
    <scope>NUCLEOTIDE SEQUENCE [LARGE SCALE GENOMIC DNA]</scope>
    <source>
        <strain evidence="2 3">NRS-1717</strain>
    </source>
</reference>
<name>A0ABU6NZS8_9BACI</name>
<keyword evidence="3" id="KW-1185">Reference proteome</keyword>
<comment type="caution">
    <text evidence="2">The sequence shown here is derived from an EMBL/GenBank/DDBJ whole genome shotgun (WGS) entry which is preliminary data.</text>
</comment>
<evidence type="ECO:0000313" key="3">
    <source>
        <dbReference type="Proteomes" id="UP001342826"/>
    </source>
</evidence>
<dbReference type="Pfam" id="PF04203">
    <property type="entry name" value="Sortase"/>
    <property type="match status" value="1"/>
</dbReference>
<accession>A0ABU6NZS8</accession>
<dbReference type="Proteomes" id="UP001342826">
    <property type="component" value="Unassembled WGS sequence"/>
</dbReference>
<proteinExistence type="predicted"/>
<gene>
    <name evidence="2" type="ORF">P9271_14995</name>
</gene>
<dbReference type="EMBL" id="JARTFS010000012">
    <property type="protein sequence ID" value="MED4402623.1"/>
    <property type="molecule type" value="Genomic_DNA"/>
</dbReference>
<dbReference type="RefSeq" id="WP_328001471.1">
    <property type="nucleotide sequence ID" value="NZ_JARTFS010000012.1"/>
</dbReference>
<keyword evidence="1" id="KW-0378">Hydrolase</keyword>
<evidence type="ECO:0000256" key="1">
    <source>
        <dbReference type="ARBA" id="ARBA00022801"/>
    </source>
</evidence>
<evidence type="ECO:0000313" key="2">
    <source>
        <dbReference type="EMBL" id="MED4402623.1"/>
    </source>
</evidence>
<dbReference type="InterPro" id="IPR005754">
    <property type="entry name" value="Sortase"/>
</dbReference>
<dbReference type="NCBIfam" id="TIGR01076">
    <property type="entry name" value="sortase_fam"/>
    <property type="match status" value="1"/>
</dbReference>
<dbReference type="CDD" id="cd05828">
    <property type="entry name" value="Sortase_D_1"/>
    <property type="match status" value="1"/>
</dbReference>
<dbReference type="NCBIfam" id="NF033746">
    <property type="entry name" value="class_D_sortase"/>
    <property type="match status" value="1"/>
</dbReference>
<dbReference type="SUPFAM" id="SSF63817">
    <property type="entry name" value="Sortase"/>
    <property type="match status" value="1"/>
</dbReference>